<dbReference type="SUPFAM" id="SSF161098">
    <property type="entry name" value="MetI-like"/>
    <property type="match status" value="1"/>
</dbReference>
<gene>
    <name evidence="10" type="ORF">HCN51_49970</name>
</gene>
<evidence type="ECO:0000256" key="1">
    <source>
        <dbReference type="ARBA" id="ARBA00004651"/>
    </source>
</evidence>
<dbReference type="Pfam" id="PF00528">
    <property type="entry name" value="BPD_transp_1"/>
    <property type="match status" value="1"/>
</dbReference>
<keyword evidence="5 7" id="KW-1133">Transmembrane helix</keyword>
<dbReference type="PANTHER" id="PTHR43386">
    <property type="entry name" value="OLIGOPEPTIDE TRANSPORT SYSTEM PERMEASE PROTEIN APPC"/>
    <property type="match status" value="1"/>
</dbReference>
<comment type="similarity">
    <text evidence="7">Belongs to the binding-protein-dependent transport system permease family.</text>
</comment>
<feature type="domain" description="ABC transmembrane type-1" evidence="9">
    <location>
        <begin position="103"/>
        <end position="292"/>
    </location>
</feature>
<evidence type="ECO:0000259" key="9">
    <source>
        <dbReference type="PROSITE" id="PS50928"/>
    </source>
</evidence>
<evidence type="ECO:0000256" key="7">
    <source>
        <dbReference type="RuleBase" id="RU363032"/>
    </source>
</evidence>
<keyword evidence="11" id="KW-1185">Reference proteome</keyword>
<feature type="compositionally biased region" description="Polar residues" evidence="8">
    <location>
        <begin position="1"/>
        <end position="10"/>
    </location>
</feature>
<dbReference type="InterPro" id="IPR035906">
    <property type="entry name" value="MetI-like_sf"/>
</dbReference>
<proteinExistence type="inferred from homology"/>
<keyword evidence="2 7" id="KW-0813">Transport</keyword>
<keyword evidence="3" id="KW-1003">Cell membrane</keyword>
<dbReference type="Proteomes" id="UP000696294">
    <property type="component" value="Unassembled WGS sequence"/>
</dbReference>
<reference evidence="10 11" key="1">
    <citation type="submission" date="2020-03" db="EMBL/GenBank/DDBJ databases">
        <title>WGS of actinomycetes isolated from Thailand.</title>
        <authorList>
            <person name="Thawai C."/>
        </authorList>
    </citation>
    <scope>NUCLEOTIDE SEQUENCE [LARGE SCALE GENOMIC DNA]</scope>
    <source>
        <strain evidence="10 11">FMUSA5-5</strain>
    </source>
</reference>
<organism evidence="10 11">
    <name type="scientific">Nonomuraea composti</name>
    <dbReference type="NCBI Taxonomy" id="2720023"/>
    <lineage>
        <taxon>Bacteria</taxon>
        <taxon>Bacillati</taxon>
        <taxon>Actinomycetota</taxon>
        <taxon>Actinomycetes</taxon>
        <taxon>Streptosporangiales</taxon>
        <taxon>Streptosporangiaceae</taxon>
        <taxon>Nonomuraea</taxon>
    </lineage>
</organism>
<feature type="transmembrane region" description="Helical" evidence="7">
    <location>
        <begin position="37"/>
        <end position="58"/>
    </location>
</feature>
<dbReference type="InterPro" id="IPR000515">
    <property type="entry name" value="MetI-like"/>
</dbReference>
<sequence length="306" mass="32202">MDTPTENVLTKTAAPPAGDAVRPAAGRTRIRIGRLRVIASLSVIAFYVAAAVVGPILLKYDPVATDLGSRLKPPGTLLPNGHTAVFGTDQVGQDVLAQMMQGARVSITVGVATLVLAGVIGVAAGIAAGYFGGWLDMVLMRLADIQLTFPSILLAIFIASILGPSVVNVVIVLSISNWVTFARVTRSQVLGLKSRDFVDATRTLGARTWHLLTRSILPSMMAPILVVATVELGHVILAEASLSFLGLGTPSSTPSWGLTIANGRDYLSNAWWISTIPGLGLAALVISFGVLGDALRDRFDPRLRSM</sequence>
<comment type="caution">
    <text evidence="10">The sequence shown here is derived from an EMBL/GenBank/DDBJ whole genome shotgun (WGS) entry which is preliminary data.</text>
</comment>
<dbReference type="InterPro" id="IPR050366">
    <property type="entry name" value="BP-dependent_transpt_permease"/>
</dbReference>
<feature type="transmembrane region" description="Helical" evidence="7">
    <location>
        <begin position="105"/>
        <end position="131"/>
    </location>
</feature>
<dbReference type="PANTHER" id="PTHR43386:SF1">
    <property type="entry name" value="D,D-DIPEPTIDE TRANSPORT SYSTEM PERMEASE PROTEIN DDPC-RELATED"/>
    <property type="match status" value="1"/>
</dbReference>
<dbReference type="EMBL" id="JAATEP010000066">
    <property type="protein sequence ID" value="NJP97466.1"/>
    <property type="molecule type" value="Genomic_DNA"/>
</dbReference>
<evidence type="ECO:0000313" key="11">
    <source>
        <dbReference type="Proteomes" id="UP000696294"/>
    </source>
</evidence>
<evidence type="ECO:0000256" key="6">
    <source>
        <dbReference type="ARBA" id="ARBA00023136"/>
    </source>
</evidence>
<dbReference type="CDD" id="cd06261">
    <property type="entry name" value="TM_PBP2"/>
    <property type="match status" value="1"/>
</dbReference>
<dbReference type="RefSeq" id="WP_168019642.1">
    <property type="nucleotide sequence ID" value="NZ_JAATEP010000066.1"/>
</dbReference>
<dbReference type="PROSITE" id="PS50928">
    <property type="entry name" value="ABC_TM1"/>
    <property type="match status" value="1"/>
</dbReference>
<evidence type="ECO:0000313" key="10">
    <source>
        <dbReference type="EMBL" id="NJP97466.1"/>
    </source>
</evidence>
<evidence type="ECO:0000256" key="5">
    <source>
        <dbReference type="ARBA" id="ARBA00022989"/>
    </source>
</evidence>
<keyword evidence="4 7" id="KW-0812">Transmembrane</keyword>
<evidence type="ECO:0000256" key="2">
    <source>
        <dbReference type="ARBA" id="ARBA00022448"/>
    </source>
</evidence>
<evidence type="ECO:0000256" key="4">
    <source>
        <dbReference type="ARBA" id="ARBA00022692"/>
    </source>
</evidence>
<feature type="transmembrane region" description="Helical" evidence="7">
    <location>
        <begin position="270"/>
        <end position="295"/>
    </location>
</feature>
<evidence type="ECO:0000256" key="8">
    <source>
        <dbReference type="SAM" id="MobiDB-lite"/>
    </source>
</evidence>
<comment type="subcellular location">
    <subcellularLocation>
        <location evidence="1 7">Cell membrane</location>
        <topology evidence="1 7">Multi-pass membrane protein</topology>
    </subcellularLocation>
</comment>
<accession>A0ABX1BI97</accession>
<evidence type="ECO:0000256" key="3">
    <source>
        <dbReference type="ARBA" id="ARBA00022475"/>
    </source>
</evidence>
<dbReference type="Gene3D" id="1.10.3720.10">
    <property type="entry name" value="MetI-like"/>
    <property type="match status" value="1"/>
</dbReference>
<feature type="region of interest" description="Disordered" evidence="8">
    <location>
        <begin position="1"/>
        <end position="20"/>
    </location>
</feature>
<name>A0ABX1BI97_9ACTN</name>
<feature type="transmembrane region" description="Helical" evidence="7">
    <location>
        <begin position="224"/>
        <end position="250"/>
    </location>
</feature>
<protein>
    <submittedName>
        <fullName evidence="10">ABC transporter permease</fullName>
    </submittedName>
</protein>
<keyword evidence="6 7" id="KW-0472">Membrane</keyword>